<evidence type="ECO:0000313" key="3">
    <source>
        <dbReference type="EMBL" id="KAK4756318.1"/>
    </source>
</evidence>
<dbReference type="Gene3D" id="1.10.10.60">
    <property type="entry name" value="Homeodomain-like"/>
    <property type="match status" value="1"/>
</dbReference>
<evidence type="ECO:0000259" key="2">
    <source>
        <dbReference type="PROSITE" id="PS50090"/>
    </source>
</evidence>
<feature type="region of interest" description="Disordered" evidence="1">
    <location>
        <begin position="38"/>
        <end position="59"/>
    </location>
</feature>
<evidence type="ECO:0000313" key="4">
    <source>
        <dbReference type="Proteomes" id="UP001345219"/>
    </source>
</evidence>
<dbReference type="PANTHER" id="PTHR46872:SF10">
    <property type="entry name" value="MYB-LIKE DOMAIN-CONTAINING PROTEIN"/>
    <property type="match status" value="1"/>
</dbReference>
<gene>
    <name evidence="3" type="ORF">SAY87_006445</name>
</gene>
<protein>
    <recommendedName>
        <fullName evidence="2">Myb-like domain-containing protein</fullName>
    </recommendedName>
</protein>
<dbReference type="SUPFAM" id="SSF46689">
    <property type="entry name" value="Homeodomain-like"/>
    <property type="match status" value="1"/>
</dbReference>
<dbReference type="AlphaFoldDB" id="A0AAN7PZ80"/>
<feature type="domain" description="Myb-like" evidence="2">
    <location>
        <begin position="240"/>
        <end position="288"/>
    </location>
</feature>
<accession>A0AAN7PZ80</accession>
<dbReference type="PANTHER" id="PTHR46872">
    <property type="entry name" value="DNA BINDING PROTEIN"/>
    <property type="match status" value="1"/>
</dbReference>
<comment type="caution">
    <text evidence="3">The sequence shown here is derived from an EMBL/GenBank/DDBJ whole genome shotgun (WGS) entry which is preliminary data.</text>
</comment>
<keyword evidence="4" id="KW-1185">Reference proteome</keyword>
<dbReference type="CDD" id="cd00167">
    <property type="entry name" value="SANT"/>
    <property type="match status" value="1"/>
</dbReference>
<dbReference type="Proteomes" id="UP001345219">
    <property type="component" value="Chromosome 6"/>
</dbReference>
<dbReference type="InterPro" id="IPR009057">
    <property type="entry name" value="Homeodomain-like_sf"/>
</dbReference>
<sequence length="489" mass="56082">MVQKRPFDGEEQCDISSKLPKQLKHTENLPLLSEIYPWEDSPQEANATDEGVFKDKDEVLDNHSDETDLVSPLEGYEEDTDYSEEDIRLEERFQVPFFPDYCYSEHGVRGLIKHEDIYSLHSQHPQKPVPIGPNYQADLPPWNPNGAKRRYPDFCSTFSVVSDSGDRELAGLSVVPMPCSQSFHDDAGAGRSECRCHDKGSIRCVRQHTLAAREKLWRILGTEKFKDLGFLDMGELVVEKWTDEEEQLFHEIVLLNPSSIGKNFWDILSSEFPSRTKAEIVSYYFNVFMLRKRAEQNRFDPLNADSDNDEWVLSDEDDEDSVVESPEQHMGFDGCLEYNVNEYNEYVADETYNNIENPAFEIAEQDYENQPVDHKAYKFEDKIQDERGGHQYHQDVHDDSCTSSDSGVPPVTLGTHLKDENQDRWAGNFTGLSSGSKGHHYALEPCDAKLWDVEYVSHSKRDADFLPTCSMMEEVFGDGSWNCKMDGKS</sequence>
<dbReference type="SMART" id="SM00717">
    <property type="entry name" value="SANT"/>
    <property type="match status" value="1"/>
</dbReference>
<evidence type="ECO:0000256" key="1">
    <source>
        <dbReference type="SAM" id="MobiDB-lite"/>
    </source>
</evidence>
<organism evidence="3 4">
    <name type="scientific">Trapa incisa</name>
    <dbReference type="NCBI Taxonomy" id="236973"/>
    <lineage>
        <taxon>Eukaryota</taxon>
        <taxon>Viridiplantae</taxon>
        <taxon>Streptophyta</taxon>
        <taxon>Embryophyta</taxon>
        <taxon>Tracheophyta</taxon>
        <taxon>Spermatophyta</taxon>
        <taxon>Magnoliopsida</taxon>
        <taxon>eudicotyledons</taxon>
        <taxon>Gunneridae</taxon>
        <taxon>Pentapetalae</taxon>
        <taxon>rosids</taxon>
        <taxon>malvids</taxon>
        <taxon>Myrtales</taxon>
        <taxon>Lythraceae</taxon>
        <taxon>Trapa</taxon>
    </lineage>
</organism>
<dbReference type="InterPro" id="IPR001005">
    <property type="entry name" value="SANT/Myb"/>
</dbReference>
<reference evidence="3 4" key="1">
    <citation type="journal article" date="2023" name="Hortic Res">
        <title>Pangenome of water caltrop reveals structural variations and asymmetric subgenome divergence after allopolyploidization.</title>
        <authorList>
            <person name="Zhang X."/>
            <person name="Chen Y."/>
            <person name="Wang L."/>
            <person name="Yuan Y."/>
            <person name="Fang M."/>
            <person name="Shi L."/>
            <person name="Lu R."/>
            <person name="Comes H.P."/>
            <person name="Ma Y."/>
            <person name="Chen Y."/>
            <person name="Huang G."/>
            <person name="Zhou Y."/>
            <person name="Zheng Z."/>
            <person name="Qiu Y."/>
        </authorList>
    </citation>
    <scope>NUCLEOTIDE SEQUENCE [LARGE SCALE GENOMIC DNA]</scope>
    <source>
        <tissue evidence="3">Roots</tissue>
    </source>
</reference>
<name>A0AAN7PZ80_9MYRT</name>
<dbReference type="Pfam" id="PF00249">
    <property type="entry name" value="Myb_DNA-binding"/>
    <property type="match status" value="1"/>
</dbReference>
<dbReference type="EMBL" id="JAXIOK010000013">
    <property type="protein sequence ID" value="KAK4756318.1"/>
    <property type="molecule type" value="Genomic_DNA"/>
</dbReference>
<dbReference type="PROSITE" id="PS50090">
    <property type="entry name" value="MYB_LIKE"/>
    <property type="match status" value="1"/>
</dbReference>
<proteinExistence type="predicted"/>